<dbReference type="PANTHER" id="PTHR35535">
    <property type="entry name" value="HEAT SHOCK PROTEIN HSLJ"/>
    <property type="match status" value="1"/>
</dbReference>
<keyword evidence="1" id="KW-0732">Signal</keyword>
<gene>
    <name evidence="3" type="ORF">PSDVSF_33420</name>
</gene>
<organism evidence="3 4">
    <name type="scientific">Pseudodesulfovibrio sediminis</name>
    <dbReference type="NCBI Taxonomy" id="2810563"/>
    <lineage>
        <taxon>Bacteria</taxon>
        <taxon>Pseudomonadati</taxon>
        <taxon>Thermodesulfobacteriota</taxon>
        <taxon>Desulfovibrionia</taxon>
        <taxon>Desulfovibrionales</taxon>
        <taxon>Desulfovibrionaceae</taxon>
    </lineage>
</organism>
<dbReference type="PANTHER" id="PTHR35535:SF1">
    <property type="entry name" value="HEAT SHOCK PROTEIN HSLJ"/>
    <property type="match status" value="1"/>
</dbReference>
<evidence type="ECO:0000256" key="1">
    <source>
        <dbReference type="SAM" id="SignalP"/>
    </source>
</evidence>
<dbReference type="Gene3D" id="2.40.128.270">
    <property type="match status" value="1"/>
</dbReference>
<feature type="chain" id="PRO_5045823893" description="DUF306 domain-containing protein" evidence="1">
    <location>
        <begin position="29"/>
        <end position="144"/>
    </location>
</feature>
<dbReference type="InterPro" id="IPR038670">
    <property type="entry name" value="HslJ-like_sf"/>
</dbReference>
<evidence type="ECO:0000259" key="2">
    <source>
        <dbReference type="Pfam" id="PF03724"/>
    </source>
</evidence>
<feature type="signal peptide" evidence="1">
    <location>
        <begin position="1"/>
        <end position="28"/>
    </location>
</feature>
<reference evidence="3" key="1">
    <citation type="journal article" date="2022" name="Arch. Microbiol.">
        <title>Pseudodesulfovibrio sediminis sp. nov., a mesophilic and neutrophilic sulfate-reducing bacterium isolated from sediment of a brackish lake.</title>
        <authorList>
            <person name="Takahashi A."/>
            <person name="Kojima H."/>
            <person name="Watanabe M."/>
            <person name="Fukui M."/>
        </authorList>
    </citation>
    <scope>NUCLEOTIDE SEQUENCE</scope>
    <source>
        <strain evidence="3">SF6</strain>
    </source>
</reference>
<proteinExistence type="predicted"/>
<sequence>MSAVKRKVCPALLVTVLLLAGCMGSGTATTVDIKTQLVDREWVAESILGDPVVDMSHTSISFTDKGAVQGSGGCNRFSGSYILNGDVLSFGPMSATMMACVPPLGDQEMRFFRALASPLKVKIENGLLYLVADDGRELIFAVQD</sequence>
<dbReference type="InterPro" id="IPR053147">
    <property type="entry name" value="Hsp_HslJ-like"/>
</dbReference>
<dbReference type="InterPro" id="IPR005184">
    <property type="entry name" value="DUF306_Meta_HslJ"/>
</dbReference>
<evidence type="ECO:0000313" key="3">
    <source>
        <dbReference type="EMBL" id="BCS90100.1"/>
    </source>
</evidence>
<protein>
    <recommendedName>
        <fullName evidence="2">DUF306 domain-containing protein</fullName>
    </recommendedName>
</protein>
<dbReference type="PROSITE" id="PS51257">
    <property type="entry name" value="PROKAR_LIPOPROTEIN"/>
    <property type="match status" value="1"/>
</dbReference>
<dbReference type="Proteomes" id="UP001053296">
    <property type="component" value="Chromosome"/>
</dbReference>
<keyword evidence="4" id="KW-1185">Reference proteome</keyword>
<accession>A0ABN6EY29</accession>
<dbReference type="Pfam" id="PF03724">
    <property type="entry name" value="META"/>
    <property type="match status" value="1"/>
</dbReference>
<name>A0ABN6EY29_9BACT</name>
<evidence type="ECO:0000313" key="4">
    <source>
        <dbReference type="Proteomes" id="UP001053296"/>
    </source>
</evidence>
<dbReference type="EMBL" id="AP024485">
    <property type="protein sequence ID" value="BCS90100.1"/>
    <property type="molecule type" value="Genomic_DNA"/>
</dbReference>
<dbReference type="RefSeq" id="WP_229592040.1">
    <property type="nucleotide sequence ID" value="NZ_AP024485.1"/>
</dbReference>
<feature type="domain" description="DUF306" evidence="2">
    <location>
        <begin position="36"/>
        <end position="138"/>
    </location>
</feature>